<dbReference type="EnsemblMetazoa" id="ACUA006205-RA">
    <property type="protein sequence ID" value="ACUA006205-PA"/>
    <property type="gene ID" value="ACUA006205"/>
</dbReference>
<evidence type="ECO:0000313" key="7">
    <source>
        <dbReference type="EnsemblMetazoa" id="ACUA006205-PA"/>
    </source>
</evidence>
<dbReference type="Gene3D" id="3.40.50.1820">
    <property type="entry name" value="alpha/beta hydrolase"/>
    <property type="match status" value="1"/>
</dbReference>
<dbReference type="GO" id="GO:0016042">
    <property type="term" value="P:lipid catabolic process"/>
    <property type="evidence" value="ECO:0007669"/>
    <property type="project" value="TreeGrafter"/>
</dbReference>
<evidence type="ECO:0000256" key="1">
    <source>
        <dbReference type="ARBA" id="ARBA00004613"/>
    </source>
</evidence>
<reference evidence="7" key="2">
    <citation type="submission" date="2020-05" db="UniProtKB">
        <authorList>
            <consortium name="EnsemblMetazoa"/>
        </authorList>
    </citation>
    <scope>IDENTIFICATION</scope>
    <source>
        <strain evidence="7">A-37</strain>
    </source>
</reference>
<evidence type="ECO:0000256" key="3">
    <source>
        <dbReference type="ARBA" id="ARBA00022525"/>
    </source>
</evidence>
<dbReference type="STRING" id="139723.A0A182M051"/>
<dbReference type="EMBL" id="AXCM01001523">
    <property type="status" value="NOT_ANNOTATED_CDS"/>
    <property type="molecule type" value="Genomic_DNA"/>
</dbReference>
<evidence type="ECO:0000259" key="6">
    <source>
        <dbReference type="Pfam" id="PF00151"/>
    </source>
</evidence>
<evidence type="ECO:0000313" key="8">
    <source>
        <dbReference type="Proteomes" id="UP000075883"/>
    </source>
</evidence>
<dbReference type="GO" id="GO:0017171">
    <property type="term" value="F:serine hydrolase activity"/>
    <property type="evidence" value="ECO:0007669"/>
    <property type="project" value="TreeGrafter"/>
</dbReference>
<comment type="similarity">
    <text evidence="2 4">Belongs to the AB hydrolase superfamily. Lipase family.</text>
</comment>
<evidence type="ECO:0000256" key="5">
    <source>
        <dbReference type="SAM" id="SignalP"/>
    </source>
</evidence>
<keyword evidence="3" id="KW-0964">Secreted</keyword>
<keyword evidence="5" id="KW-0732">Signal</keyword>
<dbReference type="SUPFAM" id="SSF53474">
    <property type="entry name" value="alpha/beta-Hydrolases"/>
    <property type="match status" value="1"/>
</dbReference>
<dbReference type="PANTHER" id="PTHR11610:SF104">
    <property type="entry name" value="AGAP010328-PA"/>
    <property type="match status" value="1"/>
</dbReference>
<keyword evidence="8" id="KW-1185">Reference proteome</keyword>
<feature type="signal peptide" evidence="5">
    <location>
        <begin position="1"/>
        <end position="23"/>
    </location>
</feature>
<dbReference type="InterPro" id="IPR000734">
    <property type="entry name" value="TAG_lipase"/>
</dbReference>
<reference evidence="8" key="1">
    <citation type="submission" date="2013-09" db="EMBL/GenBank/DDBJ databases">
        <title>The Genome Sequence of Anopheles culicifacies species A.</title>
        <authorList>
            <consortium name="The Broad Institute Genomics Platform"/>
            <person name="Neafsey D.E."/>
            <person name="Besansky N."/>
            <person name="Howell P."/>
            <person name="Walton C."/>
            <person name="Young S.K."/>
            <person name="Zeng Q."/>
            <person name="Gargeya S."/>
            <person name="Fitzgerald M."/>
            <person name="Haas B."/>
            <person name="Abouelleil A."/>
            <person name="Allen A.W."/>
            <person name="Alvarado L."/>
            <person name="Arachchi H.M."/>
            <person name="Berlin A.M."/>
            <person name="Chapman S.B."/>
            <person name="Gainer-Dewar J."/>
            <person name="Goldberg J."/>
            <person name="Griggs A."/>
            <person name="Gujja S."/>
            <person name="Hansen M."/>
            <person name="Howarth C."/>
            <person name="Imamovic A."/>
            <person name="Ireland A."/>
            <person name="Larimer J."/>
            <person name="McCowan C."/>
            <person name="Murphy C."/>
            <person name="Pearson M."/>
            <person name="Poon T.W."/>
            <person name="Priest M."/>
            <person name="Roberts A."/>
            <person name="Saif S."/>
            <person name="Shea T."/>
            <person name="Sisk P."/>
            <person name="Sykes S."/>
            <person name="Wortman J."/>
            <person name="Nusbaum C."/>
            <person name="Birren B."/>
        </authorList>
    </citation>
    <scope>NUCLEOTIDE SEQUENCE [LARGE SCALE GENOMIC DNA]</scope>
    <source>
        <strain evidence="8">A-37</strain>
    </source>
</reference>
<feature type="chain" id="PRO_5008127672" description="Lipase domain-containing protein" evidence="5">
    <location>
        <begin position="24"/>
        <end position="303"/>
    </location>
</feature>
<proteinExistence type="inferred from homology"/>
<dbReference type="Pfam" id="PF00151">
    <property type="entry name" value="Lipase"/>
    <property type="match status" value="1"/>
</dbReference>
<protein>
    <recommendedName>
        <fullName evidence="6">Lipase domain-containing protein</fullName>
    </recommendedName>
</protein>
<evidence type="ECO:0000256" key="4">
    <source>
        <dbReference type="RuleBase" id="RU004262"/>
    </source>
</evidence>
<sequence length="303" mass="33812">MGLFTLVCVWSMVIVINLHQTDAALGNTNFAFDTDISFLIYDWTQRKFLRHTTADTNFHAVGCESSDPFVVVLHGWTESCTTKRWVQEALNNFVIHRKGCILCLDYSALWDNNDFFTVIRLVDPIARTLEKKLRQLIAFGIAPANGMLYGFSLGSIIAFQAGRNLAPQKLGRIDACDPAGVGFDTNATYTALSVMDSATEVQCIHTSSDIGTLRRVCHKNWAMGYCGWLQFAAGVLSSHLLCPIMYNAAFWNDFKAVSNMYACPTSRAVSSWPTGFKMGYFMPQGQSFVGDLFSKTSLKYPYN</sequence>
<dbReference type="GO" id="GO:0016298">
    <property type="term" value="F:lipase activity"/>
    <property type="evidence" value="ECO:0007669"/>
    <property type="project" value="InterPro"/>
</dbReference>
<name>A0A182M051_9DIPT</name>
<dbReference type="GO" id="GO:0005615">
    <property type="term" value="C:extracellular space"/>
    <property type="evidence" value="ECO:0007669"/>
    <property type="project" value="TreeGrafter"/>
</dbReference>
<organism evidence="7 8">
    <name type="scientific">Anopheles culicifacies</name>
    <dbReference type="NCBI Taxonomy" id="139723"/>
    <lineage>
        <taxon>Eukaryota</taxon>
        <taxon>Metazoa</taxon>
        <taxon>Ecdysozoa</taxon>
        <taxon>Arthropoda</taxon>
        <taxon>Hexapoda</taxon>
        <taxon>Insecta</taxon>
        <taxon>Pterygota</taxon>
        <taxon>Neoptera</taxon>
        <taxon>Endopterygota</taxon>
        <taxon>Diptera</taxon>
        <taxon>Nematocera</taxon>
        <taxon>Culicoidea</taxon>
        <taxon>Culicidae</taxon>
        <taxon>Anophelinae</taxon>
        <taxon>Anopheles</taxon>
        <taxon>culicifacies species complex</taxon>
    </lineage>
</organism>
<dbReference type="Proteomes" id="UP000075883">
    <property type="component" value="Unassembled WGS sequence"/>
</dbReference>
<dbReference type="InterPro" id="IPR013818">
    <property type="entry name" value="Lipase"/>
</dbReference>
<dbReference type="AlphaFoldDB" id="A0A182M051"/>
<dbReference type="InterPro" id="IPR029058">
    <property type="entry name" value="AB_hydrolase_fold"/>
</dbReference>
<dbReference type="PANTHER" id="PTHR11610">
    <property type="entry name" value="LIPASE"/>
    <property type="match status" value="1"/>
</dbReference>
<dbReference type="VEuPathDB" id="VectorBase:ACUA006205"/>
<accession>A0A182M051</accession>
<evidence type="ECO:0000256" key="2">
    <source>
        <dbReference type="ARBA" id="ARBA00010701"/>
    </source>
</evidence>
<feature type="domain" description="Lipase" evidence="6">
    <location>
        <begin position="33"/>
        <end position="218"/>
    </location>
</feature>
<comment type="subcellular location">
    <subcellularLocation>
        <location evidence="1">Secreted</location>
    </subcellularLocation>
</comment>